<proteinExistence type="predicted"/>
<dbReference type="EMBL" id="FTMD01000002">
    <property type="protein sequence ID" value="SIQ09899.1"/>
    <property type="molecule type" value="Genomic_DNA"/>
</dbReference>
<reference evidence="2" key="1">
    <citation type="submission" date="2017-01" db="EMBL/GenBank/DDBJ databases">
        <authorList>
            <person name="Varghese N."/>
            <person name="Submissions S."/>
        </authorList>
    </citation>
    <scope>NUCLEOTIDE SEQUENCE [LARGE SCALE GENOMIC DNA]</scope>
    <source>
        <strain evidence="2">ATCC 51758</strain>
    </source>
</reference>
<dbReference type="InterPro" id="IPR023393">
    <property type="entry name" value="START-like_dom_sf"/>
</dbReference>
<dbReference type="SUPFAM" id="SSF55961">
    <property type="entry name" value="Bet v1-like"/>
    <property type="match status" value="1"/>
</dbReference>
<dbReference type="RefSeq" id="WP_076600786.1">
    <property type="nucleotide sequence ID" value="NZ_FTMD01000002.1"/>
</dbReference>
<dbReference type="OrthoDB" id="1364128at2"/>
<keyword evidence="2" id="KW-1185">Reference proteome</keyword>
<evidence type="ECO:0000313" key="2">
    <source>
        <dbReference type="Proteomes" id="UP000186819"/>
    </source>
</evidence>
<accession>A0A1N6Q0B0</accession>
<dbReference type="Gene3D" id="3.30.530.20">
    <property type="match status" value="1"/>
</dbReference>
<protein>
    <submittedName>
        <fullName evidence="1">Polyketide cyclase / dehydrase and lipid transport</fullName>
    </submittedName>
</protein>
<name>A0A1N6Q0B0_9RHOO</name>
<evidence type="ECO:0000313" key="1">
    <source>
        <dbReference type="EMBL" id="SIQ09899.1"/>
    </source>
</evidence>
<dbReference type="STRING" id="34027.SAMN05421829_102277"/>
<dbReference type="CDD" id="cd07821">
    <property type="entry name" value="PYR_PYL_RCAR_like"/>
    <property type="match status" value="1"/>
</dbReference>
<dbReference type="Proteomes" id="UP000186819">
    <property type="component" value="Unassembled WGS sequence"/>
</dbReference>
<organism evidence="1 2">
    <name type="scientific">Aromatoleum tolulyticum</name>
    <dbReference type="NCBI Taxonomy" id="34027"/>
    <lineage>
        <taxon>Bacteria</taxon>
        <taxon>Pseudomonadati</taxon>
        <taxon>Pseudomonadota</taxon>
        <taxon>Betaproteobacteria</taxon>
        <taxon>Rhodocyclales</taxon>
        <taxon>Rhodocyclaceae</taxon>
        <taxon>Aromatoleum</taxon>
    </lineage>
</organism>
<dbReference type="AlphaFoldDB" id="A0A1N6Q0B0"/>
<gene>
    <name evidence="1" type="ORF">SAMN05421829_102277</name>
</gene>
<dbReference type="InterPro" id="IPR019587">
    <property type="entry name" value="Polyketide_cyclase/dehydratase"/>
</dbReference>
<sequence>MYKIATSHEFDAPAAVLWDFLQDFAHIERWWPRHDPAVQIDRVDMEGEGIGMIRHIYNKGYDAPVSERLDALDPQKLTYSLSIVGNKPMGLTHYQATGRVEALPGDRSRLNYASEFMTESGKPDDAEAWLRMAYELMFAGLAAAVTRRAGQ</sequence>
<dbReference type="Pfam" id="PF10604">
    <property type="entry name" value="Polyketide_cyc2"/>
    <property type="match status" value="1"/>
</dbReference>